<feature type="transmembrane region" description="Helical" evidence="1">
    <location>
        <begin position="75"/>
        <end position="97"/>
    </location>
</feature>
<dbReference type="EMBL" id="CP001965">
    <property type="protein sequence ID" value="ADE12612.1"/>
    <property type="molecule type" value="Genomic_DNA"/>
</dbReference>
<keyword evidence="3" id="KW-1185">Reference proteome</keyword>
<evidence type="ECO:0000313" key="3">
    <source>
        <dbReference type="Proteomes" id="UP000001625"/>
    </source>
</evidence>
<protein>
    <recommendedName>
        <fullName evidence="4">Transmembrane protein</fullName>
    </recommendedName>
</protein>
<keyword evidence="1" id="KW-0812">Transmembrane</keyword>
<feature type="transmembrane region" description="Helical" evidence="1">
    <location>
        <begin position="31"/>
        <end position="55"/>
    </location>
</feature>
<evidence type="ECO:0000313" key="2">
    <source>
        <dbReference type="EMBL" id="ADE12612.1"/>
    </source>
</evidence>
<gene>
    <name evidence="2" type="ordered locus">Slit_2386</name>
</gene>
<evidence type="ECO:0000256" key="1">
    <source>
        <dbReference type="SAM" id="Phobius"/>
    </source>
</evidence>
<dbReference type="eggNOG" id="ENOG5031W9T">
    <property type="taxonomic scope" value="Bacteria"/>
</dbReference>
<keyword evidence="1" id="KW-0472">Membrane</keyword>
<evidence type="ECO:0008006" key="4">
    <source>
        <dbReference type="Google" id="ProtNLM"/>
    </source>
</evidence>
<feature type="transmembrane region" description="Helical" evidence="1">
    <location>
        <begin position="179"/>
        <end position="197"/>
    </location>
</feature>
<proteinExistence type="predicted"/>
<dbReference type="HOGENOM" id="CLU_949622_0_0_4"/>
<dbReference type="KEGG" id="slt:Slit_2386"/>
<reference evidence="2 3" key="1">
    <citation type="submission" date="2010-03" db="EMBL/GenBank/DDBJ databases">
        <title>Complete sequence of Sideroxydans lithotrophicus ES-1.</title>
        <authorList>
            <consortium name="US DOE Joint Genome Institute"/>
            <person name="Lucas S."/>
            <person name="Copeland A."/>
            <person name="Lapidus A."/>
            <person name="Cheng J.-F."/>
            <person name="Bruce D."/>
            <person name="Goodwin L."/>
            <person name="Pitluck S."/>
            <person name="Munk A.C."/>
            <person name="Detter J.C."/>
            <person name="Han C."/>
            <person name="Tapia R."/>
            <person name="Larimer F."/>
            <person name="Land M."/>
            <person name="Hauser L."/>
            <person name="Kyrpides N."/>
            <person name="Ivanova N."/>
            <person name="Emerson D."/>
            <person name="Woyke T."/>
        </authorList>
    </citation>
    <scope>NUCLEOTIDE SEQUENCE [LARGE SCALE GENOMIC DNA]</scope>
    <source>
        <strain evidence="2 3">ES-1</strain>
    </source>
</reference>
<accession>D5CME0</accession>
<feature type="transmembrane region" description="Helical" evidence="1">
    <location>
        <begin position="109"/>
        <end position="133"/>
    </location>
</feature>
<feature type="transmembrane region" description="Helical" evidence="1">
    <location>
        <begin position="154"/>
        <end position="173"/>
    </location>
</feature>
<dbReference type="AlphaFoldDB" id="D5CME0"/>
<feature type="transmembrane region" description="Helical" evidence="1">
    <location>
        <begin position="237"/>
        <end position="262"/>
    </location>
</feature>
<dbReference type="Proteomes" id="UP000001625">
    <property type="component" value="Chromosome"/>
</dbReference>
<name>D5CME0_SIDLE</name>
<sequence precursor="true">MKTRLAALILALLSLPPLALSLSGREWDVPVAIAGPFLLPAIFSTLALLAFATLLDTLTFHRTGHSLLHSQRSYLLWNCVAGAVAGTLLAYLNLFAGTWFTPAGSVTQALLFAALCGTVLLPAILITRLWLAGLPGVVRLSTRRFALPAIPPEMTAKLLLLAALTGLIAGTIWIDRLSWLFWLAPLLLLAALQLLWHESTVFSGLAQGDWSRVLLGTISGIVAGSIALAAYRLSGGAIYLAASTWQLVAGLSVFGLLCLQIGDALAEGWRGKNRSDIFKKKPFPIPVVSKKDQ</sequence>
<feature type="transmembrane region" description="Helical" evidence="1">
    <location>
        <begin position="209"/>
        <end position="231"/>
    </location>
</feature>
<keyword evidence="1" id="KW-1133">Transmembrane helix</keyword>
<organism evidence="2 3">
    <name type="scientific">Sideroxydans lithotrophicus (strain ES-1)</name>
    <dbReference type="NCBI Taxonomy" id="580332"/>
    <lineage>
        <taxon>Bacteria</taxon>
        <taxon>Pseudomonadati</taxon>
        <taxon>Pseudomonadota</taxon>
        <taxon>Betaproteobacteria</taxon>
        <taxon>Nitrosomonadales</taxon>
        <taxon>Gallionellaceae</taxon>
        <taxon>Sideroxydans</taxon>
    </lineage>
</organism>
<dbReference type="STRING" id="580332.Slit_2386"/>